<dbReference type="SUPFAM" id="SSF52540">
    <property type="entry name" value="P-loop containing nucleoside triphosphate hydrolases"/>
    <property type="match status" value="1"/>
</dbReference>
<evidence type="ECO:0000313" key="5">
    <source>
        <dbReference type="Proteomes" id="UP000567885"/>
    </source>
</evidence>
<feature type="region of interest" description="Disordered" evidence="1">
    <location>
        <begin position="160"/>
        <end position="192"/>
    </location>
</feature>
<dbReference type="InterPro" id="IPR056681">
    <property type="entry name" value="DUF7779"/>
</dbReference>
<evidence type="ECO:0000313" key="4">
    <source>
        <dbReference type="EMBL" id="KAF5671214.1"/>
    </source>
</evidence>
<dbReference type="AlphaFoldDB" id="A0A8H5TFF2"/>
<sequence length="823" mass="92808">MAYDVATRFVSLRRTEHHMDRRDWFYLSIARIDALIGLGRYEEASLALRDVMNKPTIPPTLHVMTLLRLSKIQRRIGLTKGTDEASGIAWQSEAVIKLFNQVPKALQDEVIEETACRISTNTEHYQMQQENLSIIDILNTLTGETSVNRTPAMERYMSVQSRISHQASRKDHTSVSSSPARSQAADEKEGRQHRVYELASPSCTTFLFSQTRNPGFLPRDEVATITSLLLQSPPYQRLCLMYGEAGIGKTSIATEIVYSCYRSFDAIIWIDASSVSQIDLCVKFVALKLGLDAGSSGSERPHIANYRQSFVEWLRLSHTSKRDSQDRTILLVFDGIDSEESLKPFWSLVHGPCSVLLTSRNDISIPKHGGSSGSPHRFKIDPLSQNQAVQLLEESDSRYTKEAWYDVAESLRNHPAALKRIATSMDPQSIVAFELNQRISKPSLYTSEIVSQRNHSLPLITIWFASFSSVRAEALLDVMSFLNEAAVPQNLLLPDAPCSTWNIYPSTRDEFGWARKELIDYSLIWTRDDNVALATSPTIATLRRGLMSHDRFTSVYGIVLTLLSSAWPCNFLNSTHVDDSDQAHTGPCLMLWPQLRNLKSRVEEFGMLQLPPNIDIQGIQVLLNISWCAIGRLLLEEADDYCTLASTIIASLNPDSLSESQGTAQYEYSRKALHFRAVVQHHRGWLNLKHKNRAAAKMCFEHCINQLNDAITLDDEMSWGLYDRDGVFWVMASCCYAYESSDKLAVTYTYRALQTFEKNGNPCFRQAREFIGDREGYIMMSSGSLAVVRLDTAPGSETIEFLGDWRDCLLDGVYFLARGQSST</sequence>
<accession>A0A8H5TFF2</accession>
<feature type="domain" description="NB-ARC" evidence="2">
    <location>
        <begin position="222"/>
        <end position="394"/>
    </location>
</feature>
<dbReference type="EMBL" id="JAAGWQ010000069">
    <property type="protein sequence ID" value="KAF5671214.1"/>
    <property type="molecule type" value="Genomic_DNA"/>
</dbReference>
<proteinExistence type="predicted"/>
<dbReference type="PANTHER" id="PTHR35205">
    <property type="entry name" value="NB-ARC AND TPR DOMAIN PROTEIN"/>
    <property type="match status" value="1"/>
</dbReference>
<evidence type="ECO:0000259" key="2">
    <source>
        <dbReference type="Pfam" id="PF00931"/>
    </source>
</evidence>
<reference evidence="4 5" key="1">
    <citation type="submission" date="2020-05" db="EMBL/GenBank/DDBJ databases">
        <title>Identification and distribution of gene clusters putatively required for synthesis of sphingolipid metabolism inhibitors in phylogenetically diverse species of the filamentous fungus Fusarium.</title>
        <authorList>
            <person name="Kim H.-S."/>
            <person name="Busman M."/>
            <person name="Brown D.W."/>
            <person name="Divon H."/>
            <person name="Uhlig S."/>
            <person name="Proctor R.H."/>
        </authorList>
    </citation>
    <scope>NUCLEOTIDE SEQUENCE [LARGE SCALE GENOMIC DNA]</scope>
    <source>
        <strain evidence="4 5">NRRL 20693</strain>
    </source>
</reference>
<dbReference type="InterPro" id="IPR027417">
    <property type="entry name" value="P-loop_NTPase"/>
</dbReference>
<protein>
    <submittedName>
        <fullName evidence="4">Tetratricopeptide repeat domain-containing protein</fullName>
    </submittedName>
</protein>
<feature type="domain" description="DUF7779" evidence="3">
    <location>
        <begin position="470"/>
        <end position="537"/>
    </location>
</feature>
<name>A0A8H5TFF2_FUSHE</name>
<dbReference type="Proteomes" id="UP000567885">
    <property type="component" value="Unassembled WGS sequence"/>
</dbReference>
<evidence type="ECO:0000256" key="1">
    <source>
        <dbReference type="SAM" id="MobiDB-lite"/>
    </source>
</evidence>
<dbReference type="Pfam" id="PF00931">
    <property type="entry name" value="NB-ARC"/>
    <property type="match status" value="1"/>
</dbReference>
<gene>
    <name evidence="4" type="ORF">FHETE_4184</name>
</gene>
<dbReference type="GO" id="GO:0043531">
    <property type="term" value="F:ADP binding"/>
    <property type="evidence" value="ECO:0007669"/>
    <property type="project" value="InterPro"/>
</dbReference>
<organism evidence="4 5">
    <name type="scientific">Fusarium heterosporum</name>
    <dbReference type="NCBI Taxonomy" id="42747"/>
    <lineage>
        <taxon>Eukaryota</taxon>
        <taxon>Fungi</taxon>
        <taxon>Dikarya</taxon>
        <taxon>Ascomycota</taxon>
        <taxon>Pezizomycotina</taxon>
        <taxon>Sordariomycetes</taxon>
        <taxon>Hypocreomycetidae</taxon>
        <taxon>Hypocreales</taxon>
        <taxon>Nectriaceae</taxon>
        <taxon>Fusarium</taxon>
        <taxon>Fusarium heterosporum species complex</taxon>
    </lineage>
</organism>
<dbReference type="Pfam" id="PF25000">
    <property type="entry name" value="DUF7779"/>
    <property type="match status" value="1"/>
</dbReference>
<keyword evidence="5" id="KW-1185">Reference proteome</keyword>
<evidence type="ECO:0000259" key="3">
    <source>
        <dbReference type="Pfam" id="PF25000"/>
    </source>
</evidence>
<dbReference type="InterPro" id="IPR002182">
    <property type="entry name" value="NB-ARC"/>
</dbReference>
<dbReference type="PANTHER" id="PTHR35205:SF1">
    <property type="entry name" value="ZU5 DOMAIN-CONTAINING PROTEIN"/>
    <property type="match status" value="1"/>
</dbReference>
<comment type="caution">
    <text evidence="4">The sequence shown here is derived from an EMBL/GenBank/DDBJ whole genome shotgun (WGS) entry which is preliminary data.</text>
</comment>
<dbReference type="OrthoDB" id="5103233at2759"/>
<dbReference type="Gene3D" id="3.40.50.300">
    <property type="entry name" value="P-loop containing nucleotide triphosphate hydrolases"/>
    <property type="match status" value="1"/>
</dbReference>